<keyword evidence="4" id="KW-1185">Reference proteome</keyword>
<dbReference type="AlphaFoldDB" id="A0A369W480"/>
<dbReference type="InterPro" id="IPR032816">
    <property type="entry name" value="VTT_dom"/>
</dbReference>
<keyword evidence="1" id="KW-0812">Transmembrane</keyword>
<feature type="transmembrane region" description="Helical" evidence="1">
    <location>
        <begin position="165"/>
        <end position="183"/>
    </location>
</feature>
<evidence type="ECO:0000313" key="4">
    <source>
        <dbReference type="Proteomes" id="UP000253759"/>
    </source>
</evidence>
<comment type="caution">
    <text evidence="3">The sequence shown here is derived from an EMBL/GenBank/DDBJ whole genome shotgun (WGS) entry which is preliminary data.</text>
</comment>
<keyword evidence="1" id="KW-1133">Transmembrane helix</keyword>
<evidence type="ECO:0000256" key="1">
    <source>
        <dbReference type="SAM" id="Phobius"/>
    </source>
</evidence>
<keyword evidence="1" id="KW-0472">Membrane</keyword>
<gene>
    <name evidence="3" type="ORF">DVH29_06805</name>
</gene>
<accession>A0A369W480</accession>
<organism evidence="3 4">
    <name type="scientific">Pelagibacterium lacus</name>
    <dbReference type="NCBI Taxonomy" id="2282655"/>
    <lineage>
        <taxon>Bacteria</taxon>
        <taxon>Pseudomonadati</taxon>
        <taxon>Pseudomonadota</taxon>
        <taxon>Alphaproteobacteria</taxon>
        <taxon>Hyphomicrobiales</taxon>
        <taxon>Devosiaceae</taxon>
        <taxon>Pelagibacterium</taxon>
    </lineage>
</organism>
<feature type="transmembrane region" description="Helical" evidence="1">
    <location>
        <begin position="42"/>
        <end position="64"/>
    </location>
</feature>
<dbReference type="PANTHER" id="PTHR42709">
    <property type="entry name" value="ALKALINE PHOSPHATASE LIKE PROTEIN"/>
    <property type="match status" value="1"/>
</dbReference>
<name>A0A369W480_9HYPH</name>
<dbReference type="GO" id="GO:0005886">
    <property type="term" value="C:plasma membrane"/>
    <property type="evidence" value="ECO:0007669"/>
    <property type="project" value="TreeGrafter"/>
</dbReference>
<dbReference type="PANTHER" id="PTHR42709:SF2">
    <property type="entry name" value="INNER MEMBRANE PROTEIN YOHD"/>
    <property type="match status" value="1"/>
</dbReference>
<protein>
    <submittedName>
        <fullName evidence="3">DedA family protein</fullName>
    </submittedName>
</protein>
<reference evidence="4" key="1">
    <citation type="submission" date="2018-07" db="EMBL/GenBank/DDBJ databases">
        <authorList>
            <person name="Liu B.-T."/>
            <person name="Du Z."/>
        </authorList>
    </citation>
    <scope>NUCLEOTIDE SEQUENCE [LARGE SCALE GENOMIC DNA]</scope>
    <source>
        <strain evidence="4">XYN52</strain>
    </source>
</reference>
<sequence>MADTLHHFIEQFGLVAIFIGCLLEGETVAILGGFFAHQDVLVPWQVFATVYVGAFCGDALLFLVGKHFSGAAFVHRLEDKPAFAYAQRMVRKYPTLYVLLNRYVYGLRMIGGVVAGLAGIGTMKFLLLNAVATLIWASIFTGMGYVFGTAAEQIIGSELARHQRLLVALGVAVLVVLVGLVFMHRMRRKAVRRD</sequence>
<evidence type="ECO:0000313" key="3">
    <source>
        <dbReference type="EMBL" id="RDE09506.1"/>
    </source>
</evidence>
<dbReference type="InterPro" id="IPR051311">
    <property type="entry name" value="DedA_domain"/>
</dbReference>
<dbReference type="RefSeq" id="WP_114645413.1">
    <property type="nucleotide sequence ID" value="NZ_QQNH01000006.1"/>
</dbReference>
<proteinExistence type="predicted"/>
<dbReference type="EMBL" id="QQNH01000006">
    <property type="protein sequence ID" value="RDE09506.1"/>
    <property type="molecule type" value="Genomic_DNA"/>
</dbReference>
<feature type="transmembrane region" description="Helical" evidence="1">
    <location>
        <begin position="12"/>
        <end position="36"/>
    </location>
</feature>
<dbReference type="Pfam" id="PF09335">
    <property type="entry name" value="VTT_dom"/>
    <property type="match status" value="1"/>
</dbReference>
<dbReference type="Proteomes" id="UP000253759">
    <property type="component" value="Unassembled WGS sequence"/>
</dbReference>
<feature type="transmembrane region" description="Helical" evidence="1">
    <location>
        <begin position="125"/>
        <end position="145"/>
    </location>
</feature>
<feature type="domain" description="VTT" evidence="2">
    <location>
        <begin position="25"/>
        <end position="145"/>
    </location>
</feature>
<evidence type="ECO:0000259" key="2">
    <source>
        <dbReference type="Pfam" id="PF09335"/>
    </source>
</evidence>
<dbReference type="OrthoDB" id="948134at2"/>